<name>A0A1S3CMD6_CUCME</name>
<keyword evidence="10 13" id="KW-0472">Membrane</keyword>
<dbReference type="InterPro" id="IPR036396">
    <property type="entry name" value="Cyt_P450_sf"/>
</dbReference>
<evidence type="ECO:0000313" key="15">
    <source>
        <dbReference type="RefSeq" id="XP_008464769.2"/>
    </source>
</evidence>
<dbReference type="Gene3D" id="1.10.630.10">
    <property type="entry name" value="Cytochrome P450"/>
    <property type="match status" value="1"/>
</dbReference>
<evidence type="ECO:0000256" key="3">
    <source>
        <dbReference type="ARBA" id="ARBA00022617"/>
    </source>
</evidence>
<evidence type="ECO:0000256" key="13">
    <source>
        <dbReference type="SAM" id="Phobius"/>
    </source>
</evidence>
<dbReference type="GO" id="GO:0005506">
    <property type="term" value="F:iron ion binding"/>
    <property type="evidence" value="ECO:0007669"/>
    <property type="project" value="InterPro"/>
</dbReference>
<organism evidence="14 15">
    <name type="scientific">Cucumis melo</name>
    <name type="common">Muskmelon</name>
    <dbReference type="NCBI Taxonomy" id="3656"/>
    <lineage>
        <taxon>Eukaryota</taxon>
        <taxon>Viridiplantae</taxon>
        <taxon>Streptophyta</taxon>
        <taxon>Embryophyta</taxon>
        <taxon>Tracheophyta</taxon>
        <taxon>Spermatophyta</taxon>
        <taxon>Magnoliopsida</taxon>
        <taxon>eudicotyledons</taxon>
        <taxon>Gunneridae</taxon>
        <taxon>Pentapetalae</taxon>
        <taxon>rosids</taxon>
        <taxon>fabids</taxon>
        <taxon>Cucurbitales</taxon>
        <taxon>Cucurbitaceae</taxon>
        <taxon>Benincaseae</taxon>
        <taxon>Cucumis</taxon>
    </lineage>
</organism>
<dbReference type="Proteomes" id="UP001652600">
    <property type="component" value="Chromosome 4"/>
</dbReference>
<comment type="cofactor">
    <cofactor evidence="1 11">
        <name>heme</name>
        <dbReference type="ChEBI" id="CHEBI:30413"/>
    </cofactor>
</comment>
<evidence type="ECO:0000256" key="1">
    <source>
        <dbReference type="ARBA" id="ARBA00001971"/>
    </source>
</evidence>
<dbReference type="Gramene" id="MELO3C026494.2.1">
    <property type="protein sequence ID" value="MELO3C026494.2.1"/>
    <property type="gene ID" value="MELO3C026494.2"/>
</dbReference>
<dbReference type="Pfam" id="PF00067">
    <property type="entry name" value="p450"/>
    <property type="match status" value="1"/>
</dbReference>
<dbReference type="GO" id="GO:0004497">
    <property type="term" value="F:monooxygenase activity"/>
    <property type="evidence" value="ECO:0007669"/>
    <property type="project" value="UniProtKB-KW"/>
</dbReference>
<dbReference type="InParanoid" id="A0A1S3CMD6"/>
<feature type="transmembrane region" description="Helical" evidence="13">
    <location>
        <begin position="6"/>
        <end position="24"/>
    </location>
</feature>
<keyword evidence="4 13" id="KW-0812">Transmembrane</keyword>
<keyword evidence="5 11" id="KW-0479">Metal-binding</keyword>
<evidence type="ECO:0000256" key="9">
    <source>
        <dbReference type="ARBA" id="ARBA00023033"/>
    </source>
</evidence>
<dbReference type="PROSITE" id="PS00086">
    <property type="entry name" value="CYTOCHROME_P450"/>
    <property type="match status" value="1"/>
</dbReference>
<dbReference type="InterPro" id="IPR017972">
    <property type="entry name" value="Cyt_P450_CS"/>
</dbReference>
<keyword evidence="8 11" id="KW-0408">Iron</keyword>
<dbReference type="PANTHER" id="PTHR47947:SF26">
    <property type="entry name" value="CYTOCHROME P450"/>
    <property type="match status" value="1"/>
</dbReference>
<dbReference type="eggNOG" id="KOG0156">
    <property type="taxonomic scope" value="Eukaryota"/>
</dbReference>
<dbReference type="PANTHER" id="PTHR47947">
    <property type="entry name" value="CYTOCHROME P450 82C3-RELATED"/>
    <property type="match status" value="1"/>
</dbReference>
<gene>
    <name evidence="15" type="primary">LOC103502577</name>
</gene>
<sequence>MGQLNTLFGIIFPLLILFYVLFTWSRRSVAQRKRLPPKAGGAWPVIGHLHLLNASEPTHITFAKMADAYGPMFTFRFGMNEALIVSNWELAKEFFTTNDRIFASRPKLVASKLLAYDYAMMGFSPYSPHWRHVRKIATLELLTNHRVDQLQYIRAFEIKTWMKELYELWRLNNKGEKVVVEMKKRLADITLNTIFKMVIGKRFSSIEYGNEKFQNVLIEFFGLFGIFIPSDSFPFLSWLDLGGHEKAMKKTAKIIDEVFDKFLKEHRERINNFGEVEAAEKGFMDIMISTVQDDGQHFNCHVDTVIKATCLNMILGGFDTTTITMTWALCLLLNNKEELKKAQVELNEQVGRERQVEETDLKNLPYLQAIVKETLRLYPAAPLLVPHESIEDCTVAGYHIPKGTRLIVNVQKLQKDPVVWQDPFEFRPERFLTSQKNFDVRGQHPQFIPFGNGRRMCPAISFALQIIYLTLSNFLHGFEIDRPSEELLDMEESFGLTSLKKTPLEVVLTPRLPSHVYG</sequence>
<evidence type="ECO:0000256" key="4">
    <source>
        <dbReference type="ARBA" id="ARBA00022692"/>
    </source>
</evidence>
<feature type="binding site" description="axial binding residue" evidence="11">
    <location>
        <position position="457"/>
    </location>
    <ligand>
        <name>heme</name>
        <dbReference type="ChEBI" id="CHEBI:30413"/>
    </ligand>
    <ligandPart>
        <name>Fe</name>
        <dbReference type="ChEBI" id="CHEBI:18248"/>
    </ligandPart>
</feature>
<evidence type="ECO:0000313" key="14">
    <source>
        <dbReference type="Proteomes" id="UP001652600"/>
    </source>
</evidence>
<dbReference type="KEGG" id="cmo:103502577"/>
<reference evidence="15" key="1">
    <citation type="submission" date="2025-08" db="UniProtKB">
        <authorList>
            <consortium name="RefSeq"/>
        </authorList>
    </citation>
    <scope>IDENTIFICATION</scope>
    <source>
        <tissue evidence="15">Stem</tissue>
    </source>
</reference>
<dbReference type="PRINTS" id="PR00463">
    <property type="entry name" value="EP450I"/>
</dbReference>
<dbReference type="RefSeq" id="XP_008464769.2">
    <property type="nucleotide sequence ID" value="XM_008466547.3"/>
</dbReference>
<dbReference type="AlphaFoldDB" id="A0A1S3CMD6"/>
<protein>
    <submittedName>
        <fullName evidence="15">Cytochrome P450 CYP82D47-like</fullName>
    </submittedName>
</protein>
<dbReference type="SUPFAM" id="SSF48264">
    <property type="entry name" value="Cytochrome P450"/>
    <property type="match status" value="1"/>
</dbReference>
<accession>A0A1S3CMD6</accession>
<dbReference type="InterPro" id="IPR002401">
    <property type="entry name" value="Cyt_P450_E_grp-I"/>
</dbReference>
<evidence type="ECO:0000256" key="2">
    <source>
        <dbReference type="ARBA" id="ARBA00004370"/>
    </source>
</evidence>
<proteinExistence type="inferred from homology"/>
<evidence type="ECO:0000256" key="5">
    <source>
        <dbReference type="ARBA" id="ARBA00022723"/>
    </source>
</evidence>
<evidence type="ECO:0000256" key="10">
    <source>
        <dbReference type="ARBA" id="ARBA00023136"/>
    </source>
</evidence>
<keyword evidence="9 12" id="KW-0503">Monooxygenase</keyword>
<dbReference type="GO" id="GO:0020037">
    <property type="term" value="F:heme binding"/>
    <property type="evidence" value="ECO:0007669"/>
    <property type="project" value="InterPro"/>
</dbReference>
<dbReference type="GeneID" id="103502577"/>
<dbReference type="GO" id="GO:0016705">
    <property type="term" value="F:oxidoreductase activity, acting on paired donors, with incorporation or reduction of molecular oxygen"/>
    <property type="evidence" value="ECO:0007669"/>
    <property type="project" value="InterPro"/>
</dbReference>
<evidence type="ECO:0000256" key="12">
    <source>
        <dbReference type="RuleBase" id="RU000461"/>
    </source>
</evidence>
<evidence type="ECO:0000256" key="11">
    <source>
        <dbReference type="PIRSR" id="PIRSR602401-1"/>
    </source>
</evidence>
<comment type="subcellular location">
    <subcellularLocation>
        <location evidence="2">Membrane</location>
    </subcellularLocation>
</comment>
<dbReference type="GO" id="GO:0016020">
    <property type="term" value="C:membrane"/>
    <property type="evidence" value="ECO:0007669"/>
    <property type="project" value="UniProtKB-SubCell"/>
</dbReference>
<comment type="similarity">
    <text evidence="12">Belongs to the cytochrome P450 family.</text>
</comment>
<evidence type="ECO:0000256" key="6">
    <source>
        <dbReference type="ARBA" id="ARBA00022989"/>
    </source>
</evidence>
<dbReference type="InterPro" id="IPR050651">
    <property type="entry name" value="Plant_Cytochrome_P450_Monoox"/>
</dbReference>
<dbReference type="PRINTS" id="PR00385">
    <property type="entry name" value="P450"/>
</dbReference>
<keyword evidence="7 12" id="KW-0560">Oxidoreductase</keyword>
<dbReference type="InterPro" id="IPR001128">
    <property type="entry name" value="Cyt_P450"/>
</dbReference>
<keyword evidence="3 11" id="KW-0349">Heme</keyword>
<keyword evidence="6 13" id="KW-1133">Transmembrane helix</keyword>
<keyword evidence="14" id="KW-1185">Reference proteome</keyword>
<evidence type="ECO:0000256" key="7">
    <source>
        <dbReference type="ARBA" id="ARBA00023002"/>
    </source>
</evidence>
<evidence type="ECO:0000256" key="8">
    <source>
        <dbReference type="ARBA" id="ARBA00023004"/>
    </source>
</evidence>